<dbReference type="RefSeq" id="WP_048471041.1">
    <property type="nucleotide sequence ID" value="NZ_JYNL01000030.1"/>
</dbReference>
<keyword evidence="3" id="KW-0378">Hydrolase</keyword>
<comment type="caution">
    <text evidence="3">The sequence shown here is derived from an EMBL/GenBank/DDBJ whole genome shotgun (WGS) entry which is preliminary data.</text>
</comment>
<accession>A0A0J6W0Z5</accession>
<feature type="transmembrane region" description="Helical" evidence="1">
    <location>
        <begin position="42"/>
        <end position="64"/>
    </location>
</feature>
<feature type="transmembrane region" description="Helical" evidence="1">
    <location>
        <begin position="129"/>
        <end position="151"/>
    </location>
</feature>
<reference evidence="3 4" key="1">
    <citation type="journal article" date="2015" name="Genome Biol. Evol.">
        <title>Characterization of Three Mycobacterium spp. with Potential Use in Bioremediation by Genome Sequencing and Comparative Genomics.</title>
        <authorList>
            <person name="Das S."/>
            <person name="Pettersson B.M."/>
            <person name="Behra P.R."/>
            <person name="Ramesh M."/>
            <person name="Dasgupta S."/>
            <person name="Bhattacharya A."/>
            <person name="Kirsebom L.A."/>
        </authorList>
    </citation>
    <scope>NUCLEOTIDE SEQUENCE [LARGE SCALE GENOMIC DNA]</scope>
    <source>
        <strain evidence="3 4">DSM 43826</strain>
    </source>
</reference>
<dbReference type="InterPro" id="IPR003675">
    <property type="entry name" value="Rce1/LyrA-like_dom"/>
</dbReference>
<evidence type="ECO:0000256" key="1">
    <source>
        <dbReference type="SAM" id="Phobius"/>
    </source>
</evidence>
<dbReference type="GO" id="GO:0080120">
    <property type="term" value="P:CAAX-box protein maturation"/>
    <property type="evidence" value="ECO:0007669"/>
    <property type="project" value="UniProtKB-ARBA"/>
</dbReference>
<keyword evidence="1" id="KW-0472">Membrane</keyword>
<dbReference type="PATRIC" id="fig|37916.4.peg.3511"/>
<dbReference type="PANTHER" id="PTHR43592">
    <property type="entry name" value="CAAX AMINO TERMINAL PROTEASE"/>
    <property type="match status" value="1"/>
</dbReference>
<evidence type="ECO:0000259" key="2">
    <source>
        <dbReference type="Pfam" id="PF02517"/>
    </source>
</evidence>
<feature type="transmembrane region" description="Helical" evidence="1">
    <location>
        <begin position="210"/>
        <end position="232"/>
    </location>
</feature>
<dbReference type="EMBL" id="JYNL01000030">
    <property type="protein sequence ID" value="KMO75357.1"/>
    <property type="molecule type" value="Genomic_DNA"/>
</dbReference>
<proteinExistence type="predicted"/>
<dbReference type="Pfam" id="PF02517">
    <property type="entry name" value="Rce1-like"/>
    <property type="match status" value="1"/>
</dbReference>
<organism evidence="3 4">
    <name type="scientific">Mycolicibacterium chlorophenolicum</name>
    <dbReference type="NCBI Taxonomy" id="37916"/>
    <lineage>
        <taxon>Bacteria</taxon>
        <taxon>Bacillati</taxon>
        <taxon>Actinomycetota</taxon>
        <taxon>Actinomycetes</taxon>
        <taxon>Mycobacteriales</taxon>
        <taxon>Mycobacteriaceae</taxon>
        <taxon>Mycolicibacterium</taxon>
    </lineage>
</organism>
<protein>
    <submittedName>
        <fullName evidence="3">CAAX amino terminal protease self-immunity</fullName>
    </submittedName>
</protein>
<name>A0A0J6W0Z5_9MYCO</name>
<keyword evidence="3" id="KW-0645">Protease</keyword>
<dbReference type="GO" id="GO:0004175">
    <property type="term" value="F:endopeptidase activity"/>
    <property type="evidence" value="ECO:0007669"/>
    <property type="project" value="UniProtKB-ARBA"/>
</dbReference>
<feature type="domain" description="CAAX prenyl protease 2/Lysostaphin resistance protein A-like" evidence="2">
    <location>
        <begin position="130"/>
        <end position="219"/>
    </location>
</feature>
<evidence type="ECO:0000313" key="3">
    <source>
        <dbReference type="EMBL" id="KMO75357.1"/>
    </source>
</evidence>
<dbReference type="Proteomes" id="UP000036513">
    <property type="component" value="Unassembled WGS sequence"/>
</dbReference>
<dbReference type="GO" id="GO:0006508">
    <property type="term" value="P:proteolysis"/>
    <property type="evidence" value="ECO:0007669"/>
    <property type="project" value="UniProtKB-KW"/>
</dbReference>
<feature type="transmembrane region" description="Helical" evidence="1">
    <location>
        <begin position="186"/>
        <end position="203"/>
    </location>
</feature>
<sequence>MDPAQQAPPHRWGLGAFVVVEAVYLVSALALAVVLGRAGASSVLPVAVGVALPTALAAWCAVVVTTLRGNGPCTDLCIRWSWRGAGVGVLFGAAGLLVTIPASVLWLSIVGDDVTSAADDVFGDLRSTWGWAVLVFAVVVVVAPVCEEIIFRGLLWGAVEQRWGRWVALGVTTVVFAIAHLEWQRAPLLLVIGLPIGLARLYGGTLIAGIVAHAIANLLPGLVLMFTVAGVMPAA</sequence>
<evidence type="ECO:0000313" key="4">
    <source>
        <dbReference type="Proteomes" id="UP000036513"/>
    </source>
</evidence>
<keyword evidence="4" id="KW-1185">Reference proteome</keyword>
<gene>
    <name evidence="3" type="ORF">MCHLDSM_03577</name>
</gene>
<feature type="transmembrane region" description="Helical" evidence="1">
    <location>
        <begin position="85"/>
        <end position="109"/>
    </location>
</feature>
<dbReference type="STRING" id="37916.MCHLDSM_03577"/>
<keyword evidence="1" id="KW-0812">Transmembrane</keyword>
<dbReference type="PANTHER" id="PTHR43592:SF15">
    <property type="entry name" value="CAAX AMINO TERMINAL PROTEASE FAMILY PROTEIN"/>
    <property type="match status" value="1"/>
</dbReference>
<feature type="transmembrane region" description="Helical" evidence="1">
    <location>
        <begin position="163"/>
        <end position="180"/>
    </location>
</feature>
<feature type="transmembrane region" description="Helical" evidence="1">
    <location>
        <begin position="12"/>
        <end position="36"/>
    </location>
</feature>
<keyword evidence="1" id="KW-1133">Transmembrane helix</keyword>
<dbReference type="AlphaFoldDB" id="A0A0J6W0Z5"/>